<dbReference type="Gene3D" id="3.40.50.10600">
    <property type="entry name" value="SpoIIaa-like domains"/>
    <property type="match status" value="1"/>
</dbReference>
<dbReference type="InterPro" id="IPR038396">
    <property type="entry name" value="SpoIIAA-like_sf"/>
</dbReference>
<evidence type="ECO:0000313" key="3">
    <source>
        <dbReference type="Proteomes" id="UP000440224"/>
    </source>
</evidence>
<protein>
    <recommendedName>
        <fullName evidence="4">STAS/SEC14 domain-containing protein</fullName>
    </recommendedName>
</protein>
<reference evidence="2 3" key="1">
    <citation type="submission" date="2019-10" db="EMBL/GenBank/DDBJ databases">
        <title>A soil myxobacterium in the family Polyangiaceae.</title>
        <authorList>
            <person name="Li Y."/>
            <person name="Wang J."/>
        </authorList>
    </citation>
    <scope>NUCLEOTIDE SEQUENCE [LARGE SCALE GENOMIC DNA]</scope>
    <source>
        <strain evidence="2 3">DSM 14734</strain>
    </source>
</reference>
<accession>A0A6N7Q5P7</accession>
<dbReference type="EMBL" id="WJIE01000010">
    <property type="protein sequence ID" value="MRG96171.1"/>
    <property type="molecule type" value="Genomic_DNA"/>
</dbReference>
<feature type="compositionally biased region" description="Pro residues" evidence="1">
    <location>
        <begin position="28"/>
        <end position="43"/>
    </location>
</feature>
<evidence type="ECO:0000313" key="2">
    <source>
        <dbReference type="EMBL" id="MRG96171.1"/>
    </source>
</evidence>
<dbReference type="Proteomes" id="UP000440224">
    <property type="component" value="Unassembled WGS sequence"/>
</dbReference>
<dbReference type="SUPFAM" id="SSF52091">
    <property type="entry name" value="SpoIIaa-like"/>
    <property type="match status" value="1"/>
</dbReference>
<dbReference type="AlphaFoldDB" id="A0A6N7Q5P7"/>
<feature type="region of interest" description="Disordered" evidence="1">
    <location>
        <begin position="18"/>
        <end position="44"/>
    </location>
</feature>
<proteinExistence type="predicted"/>
<keyword evidence="3" id="KW-1185">Reference proteome</keyword>
<evidence type="ECO:0000256" key="1">
    <source>
        <dbReference type="SAM" id="MobiDB-lite"/>
    </source>
</evidence>
<dbReference type="Pfam" id="PF11964">
    <property type="entry name" value="SpoIIAA-like"/>
    <property type="match status" value="1"/>
</dbReference>
<dbReference type="OrthoDB" id="5520840at2"/>
<evidence type="ECO:0008006" key="4">
    <source>
        <dbReference type="Google" id="ProtNLM"/>
    </source>
</evidence>
<sequence>MTRRARTTTSARAIIATRARTSARTPDPLLPAPLPSPPMPPAPGESFATNEEPDLIVWRLVGHVSADDIRHLYDAQVRFCEGRSHAFVLIDVHRLGHFAPEARRIAAQGPHDGKIVLPVRANAVVGASFHLRVLGIMVSRASALLNPAHAVPIQFFDTESEARAWIDDLRRDLR</sequence>
<gene>
    <name evidence="2" type="ORF">GF068_30245</name>
</gene>
<comment type="caution">
    <text evidence="2">The sequence shown here is derived from an EMBL/GenBank/DDBJ whole genome shotgun (WGS) entry which is preliminary data.</text>
</comment>
<dbReference type="InterPro" id="IPR036513">
    <property type="entry name" value="STAS_dom_sf"/>
</dbReference>
<name>A0A6N7Q5P7_9BACT</name>
<dbReference type="InterPro" id="IPR021866">
    <property type="entry name" value="SpoIIAA-like"/>
</dbReference>
<organism evidence="2 3">
    <name type="scientific">Polyangium spumosum</name>
    <dbReference type="NCBI Taxonomy" id="889282"/>
    <lineage>
        <taxon>Bacteria</taxon>
        <taxon>Pseudomonadati</taxon>
        <taxon>Myxococcota</taxon>
        <taxon>Polyangia</taxon>
        <taxon>Polyangiales</taxon>
        <taxon>Polyangiaceae</taxon>
        <taxon>Polyangium</taxon>
    </lineage>
</organism>
<feature type="compositionally biased region" description="Low complexity" evidence="1">
    <location>
        <begin position="18"/>
        <end position="27"/>
    </location>
</feature>